<protein>
    <recommendedName>
        <fullName evidence="4">CCHC-type domain-containing protein</fullName>
    </recommendedName>
</protein>
<feature type="compositionally biased region" description="Basic residues" evidence="1">
    <location>
        <begin position="38"/>
        <end position="49"/>
    </location>
</feature>
<comment type="caution">
    <text evidence="2">The sequence shown here is derived from an EMBL/GenBank/DDBJ whole genome shotgun (WGS) entry which is preliminary data.</text>
</comment>
<organism evidence="2 3">
    <name type="scientific">Carnegiea gigantea</name>
    <dbReference type="NCBI Taxonomy" id="171969"/>
    <lineage>
        <taxon>Eukaryota</taxon>
        <taxon>Viridiplantae</taxon>
        <taxon>Streptophyta</taxon>
        <taxon>Embryophyta</taxon>
        <taxon>Tracheophyta</taxon>
        <taxon>Spermatophyta</taxon>
        <taxon>Magnoliopsida</taxon>
        <taxon>eudicotyledons</taxon>
        <taxon>Gunneridae</taxon>
        <taxon>Pentapetalae</taxon>
        <taxon>Caryophyllales</taxon>
        <taxon>Cactineae</taxon>
        <taxon>Cactaceae</taxon>
        <taxon>Cactoideae</taxon>
        <taxon>Echinocereeae</taxon>
        <taxon>Carnegiea</taxon>
    </lineage>
</organism>
<name>A0A9Q1JZZ6_9CARY</name>
<dbReference type="SUPFAM" id="SSF57756">
    <property type="entry name" value="Retrovirus zinc finger-like domains"/>
    <property type="match status" value="1"/>
</dbReference>
<sequence>MEMHDSVTVDNATGLVKGGEALDNGYNRRILPPLKPRLQGRPRKRRGISKARHPGLECLKCEEVGHYKNTCRNPRVDFNADEAIVVVHVEDLFEGSYVRRHNMKENCERNPELVRGFSSSNQSMPPNNYQVMGWGTHITLTCHDGGSDRNK</sequence>
<proteinExistence type="predicted"/>
<reference evidence="2" key="1">
    <citation type="submission" date="2022-04" db="EMBL/GenBank/DDBJ databases">
        <title>Carnegiea gigantea Genome sequencing and assembly v2.</title>
        <authorList>
            <person name="Copetti D."/>
            <person name="Sanderson M.J."/>
            <person name="Burquez A."/>
            <person name="Wojciechowski M.F."/>
        </authorList>
    </citation>
    <scope>NUCLEOTIDE SEQUENCE</scope>
    <source>
        <strain evidence="2">SGP5-SGP5p</strain>
        <tissue evidence="2">Aerial part</tissue>
    </source>
</reference>
<dbReference type="GO" id="GO:0008270">
    <property type="term" value="F:zinc ion binding"/>
    <property type="evidence" value="ECO:0007669"/>
    <property type="project" value="InterPro"/>
</dbReference>
<dbReference type="EMBL" id="JAKOGI010000491">
    <property type="protein sequence ID" value="KAJ8434228.1"/>
    <property type="molecule type" value="Genomic_DNA"/>
</dbReference>
<evidence type="ECO:0000313" key="3">
    <source>
        <dbReference type="Proteomes" id="UP001153076"/>
    </source>
</evidence>
<evidence type="ECO:0008006" key="4">
    <source>
        <dbReference type="Google" id="ProtNLM"/>
    </source>
</evidence>
<evidence type="ECO:0000256" key="1">
    <source>
        <dbReference type="SAM" id="MobiDB-lite"/>
    </source>
</evidence>
<dbReference type="InterPro" id="IPR036875">
    <property type="entry name" value="Znf_CCHC_sf"/>
</dbReference>
<evidence type="ECO:0000313" key="2">
    <source>
        <dbReference type="EMBL" id="KAJ8434228.1"/>
    </source>
</evidence>
<accession>A0A9Q1JZZ6</accession>
<keyword evidence="3" id="KW-1185">Reference proteome</keyword>
<dbReference type="AlphaFoldDB" id="A0A9Q1JZZ6"/>
<dbReference type="Proteomes" id="UP001153076">
    <property type="component" value="Unassembled WGS sequence"/>
</dbReference>
<dbReference type="GO" id="GO:0003676">
    <property type="term" value="F:nucleic acid binding"/>
    <property type="evidence" value="ECO:0007669"/>
    <property type="project" value="InterPro"/>
</dbReference>
<gene>
    <name evidence="2" type="ORF">Cgig2_005907</name>
</gene>
<dbReference type="OrthoDB" id="1938144at2759"/>
<feature type="region of interest" description="Disordered" evidence="1">
    <location>
        <begin position="27"/>
        <end position="49"/>
    </location>
</feature>